<evidence type="ECO:0000313" key="2">
    <source>
        <dbReference type="EMBL" id="RMJ10339.1"/>
    </source>
</evidence>
<evidence type="ECO:0000259" key="1">
    <source>
        <dbReference type="PROSITE" id="PS50927"/>
    </source>
</evidence>
<dbReference type="SMART" id="SM00108">
    <property type="entry name" value="B_lectin"/>
    <property type="match status" value="1"/>
</dbReference>
<name>A0A3M2RYQ1_9HYPO</name>
<keyword evidence="3" id="KW-1185">Reference proteome</keyword>
<dbReference type="AlphaFoldDB" id="A0A3M2RYQ1"/>
<feature type="domain" description="Bulb-type lectin" evidence="1">
    <location>
        <begin position="2"/>
        <end position="114"/>
    </location>
</feature>
<accession>A0A3M2RYQ1</accession>
<dbReference type="InterPro" id="IPR036426">
    <property type="entry name" value="Bulb-type_lectin_dom_sf"/>
</dbReference>
<dbReference type="PROSITE" id="PS50927">
    <property type="entry name" value="BULB_LECTIN"/>
    <property type="match status" value="1"/>
</dbReference>
<comment type="caution">
    <text evidence="2">The sequence shown here is derived from an EMBL/GenBank/DDBJ whole genome shotgun (WGS) entry which is preliminary data.</text>
</comment>
<organism evidence="2 3">
    <name type="scientific">Fusarium kuroshium</name>
    <dbReference type="NCBI Taxonomy" id="2010991"/>
    <lineage>
        <taxon>Eukaryota</taxon>
        <taxon>Fungi</taxon>
        <taxon>Dikarya</taxon>
        <taxon>Ascomycota</taxon>
        <taxon>Pezizomycotina</taxon>
        <taxon>Sordariomycetes</taxon>
        <taxon>Hypocreomycetidae</taxon>
        <taxon>Hypocreales</taxon>
        <taxon>Nectriaceae</taxon>
        <taxon>Fusarium</taxon>
        <taxon>Fusarium solani species complex</taxon>
    </lineage>
</organism>
<dbReference type="InterPro" id="IPR001480">
    <property type="entry name" value="Bulb-type_lectin_dom"/>
</dbReference>
<evidence type="ECO:0000313" key="3">
    <source>
        <dbReference type="Proteomes" id="UP000277212"/>
    </source>
</evidence>
<dbReference type="EMBL" id="NKUJ01000206">
    <property type="protein sequence ID" value="RMJ10339.1"/>
    <property type="molecule type" value="Genomic_DNA"/>
</dbReference>
<protein>
    <recommendedName>
        <fullName evidence="1">Bulb-type lectin domain-containing protein</fullName>
    </recommendedName>
</protein>
<dbReference type="SUPFAM" id="SSF51110">
    <property type="entry name" value="alpha-D-mannose-specific plant lectins"/>
    <property type="match status" value="1"/>
</dbReference>
<gene>
    <name evidence="2" type="ORF">CDV36_010024</name>
</gene>
<dbReference type="OrthoDB" id="1884773at2759"/>
<reference evidence="2 3" key="1">
    <citation type="submission" date="2017-06" db="EMBL/GenBank/DDBJ databases">
        <title>Comparative genomic analysis of Ambrosia Fusariam Clade fungi.</title>
        <authorList>
            <person name="Stajich J.E."/>
            <person name="Carrillo J."/>
            <person name="Kijimoto T."/>
            <person name="Eskalen A."/>
            <person name="O'Donnell K."/>
            <person name="Kasson M."/>
        </authorList>
    </citation>
    <scope>NUCLEOTIDE SEQUENCE [LARGE SCALE GENOMIC DNA]</scope>
    <source>
        <strain evidence="2">UCR3666</strain>
    </source>
</reference>
<dbReference type="Proteomes" id="UP000277212">
    <property type="component" value="Unassembled WGS sequence"/>
</dbReference>
<sequence length="114" mass="12722">MSGTLKNGEWLKVGESLWSPDGSVELKMEEDGKLAVYWDGECQFQTTDEQRDDIQGIHMQEDGNFVIYDNDGNAVWASDTAEPTGDSTVEVSVQDDGNVVLYKKTAIWCSETHK</sequence>
<dbReference type="Gene3D" id="2.90.10.10">
    <property type="entry name" value="Bulb-type lectin domain"/>
    <property type="match status" value="3"/>
</dbReference>
<proteinExistence type="predicted"/>